<dbReference type="EMBL" id="JAFNEN010000281">
    <property type="protein sequence ID" value="KAG8187034.1"/>
    <property type="molecule type" value="Genomic_DNA"/>
</dbReference>
<evidence type="ECO:0008006" key="4">
    <source>
        <dbReference type="Google" id="ProtNLM"/>
    </source>
</evidence>
<comment type="caution">
    <text evidence="2">The sequence shown here is derived from an EMBL/GenBank/DDBJ whole genome shotgun (WGS) entry which is preliminary data.</text>
</comment>
<accession>A0AAV6US56</accession>
<sequence>MLNKAAAKCTRKKKSSRWNDKAAVMSRLSPDTAKLTLRRKRAARPKRLLYQNSTALYRKSKQHFFIVLISANEKSNVLRRALSYRGPPSSITRGKKKNLFPTCLNVLSRPYLASVTPR</sequence>
<proteinExistence type="predicted"/>
<evidence type="ECO:0000313" key="3">
    <source>
        <dbReference type="Proteomes" id="UP000827092"/>
    </source>
</evidence>
<dbReference type="Proteomes" id="UP000827092">
    <property type="component" value="Unassembled WGS sequence"/>
</dbReference>
<name>A0AAV6US56_9ARAC</name>
<gene>
    <name evidence="2" type="ORF">JTE90_019244</name>
</gene>
<reference evidence="2 3" key="1">
    <citation type="journal article" date="2022" name="Nat. Ecol. Evol.">
        <title>A masculinizing supergene underlies an exaggerated male reproductive morph in a spider.</title>
        <authorList>
            <person name="Hendrickx F."/>
            <person name="De Corte Z."/>
            <person name="Sonet G."/>
            <person name="Van Belleghem S.M."/>
            <person name="Kostlbacher S."/>
            <person name="Vangestel C."/>
        </authorList>
    </citation>
    <scope>NUCLEOTIDE SEQUENCE [LARGE SCALE GENOMIC DNA]</scope>
    <source>
        <strain evidence="2">W744_W776</strain>
    </source>
</reference>
<evidence type="ECO:0000256" key="1">
    <source>
        <dbReference type="SAM" id="MobiDB-lite"/>
    </source>
</evidence>
<organism evidence="2 3">
    <name type="scientific">Oedothorax gibbosus</name>
    <dbReference type="NCBI Taxonomy" id="931172"/>
    <lineage>
        <taxon>Eukaryota</taxon>
        <taxon>Metazoa</taxon>
        <taxon>Ecdysozoa</taxon>
        <taxon>Arthropoda</taxon>
        <taxon>Chelicerata</taxon>
        <taxon>Arachnida</taxon>
        <taxon>Araneae</taxon>
        <taxon>Araneomorphae</taxon>
        <taxon>Entelegynae</taxon>
        <taxon>Araneoidea</taxon>
        <taxon>Linyphiidae</taxon>
        <taxon>Erigoninae</taxon>
        <taxon>Oedothorax</taxon>
    </lineage>
</organism>
<keyword evidence="3" id="KW-1185">Reference proteome</keyword>
<protein>
    <recommendedName>
        <fullName evidence="4">Ribosomal protein L32</fullName>
    </recommendedName>
</protein>
<dbReference type="AlphaFoldDB" id="A0AAV6US56"/>
<feature type="region of interest" description="Disordered" evidence="1">
    <location>
        <begin position="1"/>
        <end position="23"/>
    </location>
</feature>
<evidence type="ECO:0000313" key="2">
    <source>
        <dbReference type="EMBL" id="KAG8187034.1"/>
    </source>
</evidence>